<gene>
    <name evidence="2" type="ORF">H8704_06225</name>
</gene>
<accession>A0ABR7N0R0</accession>
<reference evidence="2 3" key="1">
    <citation type="submission" date="2020-08" db="EMBL/GenBank/DDBJ databases">
        <title>Genome public.</title>
        <authorList>
            <person name="Liu C."/>
            <person name="Sun Q."/>
        </authorList>
    </citation>
    <scope>NUCLEOTIDE SEQUENCE [LARGE SCALE GENOMIC DNA]</scope>
    <source>
        <strain evidence="2 3">NSJ-37</strain>
    </source>
</reference>
<proteinExistence type="predicted"/>
<feature type="compositionally biased region" description="Basic and acidic residues" evidence="1">
    <location>
        <begin position="176"/>
        <end position="195"/>
    </location>
</feature>
<dbReference type="Proteomes" id="UP000606193">
    <property type="component" value="Unassembled WGS sequence"/>
</dbReference>
<evidence type="ECO:0000313" key="3">
    <source>
        <dbReference type="Proteomes" id="UP000606193"/>
    </source>
</evidence>
<evidence type="ECO:0000256" key="1">
    <source>
        <dbReference type="SAM" id="MobiDB-lite"/>
    </source>
</evidence>
<name>A0ABR7N0R0_9FIRM</name>
<dbReference type="EMBL" id="JACRSX010000005">
    <property type="protein sequence ID" value="MBC8562226.1"/>
    <property type="molecule type" value="Genomic_DNA"/>
</dbReference>
<comment type="caution">
    <text evidence="2">The sequence shown here is derived from an EMBL/GenBank/DDBJ whole genome shotgun (WGS) entry which is preliminary data.</text>
</comment>
<protein>
    <submittedName>
        <fullName evidence="2">Uncharacterized protein</fullName>
    </submittedName>
</protein>
<keyword evidence="3" id="KW-1185">Reference proteome</keyword>
<dbReference type="RefSeq" id="WP_249297712.1">
    <property type="nucleotide sequence ID" value="NZ_JACRSX010000005.1"/>
</dbReference>
<feature type="region of interest" description="Disordered" evidence="1">
    <location>
        <begin position="169"/>
        <end position="195"/>
    </location>
</feature>
<organism evidence="2 3">
    <name type="scientific">Jutongia huaianensis</name>
    <dbReference type="NCBI Taxonomy" id="2763668"/>
    <lineage>
        <taxon>Bacteria</taxon>
        <taxon>Bacillati</taxon>
        <taxon>Bacillota</taxon>
        <taxon>Clostridia</taxon>
        <taxon>Lachnospirales</taxon>
        <taxon>Lachnospiraceae</taxon>
        <taxon>Jutongia</taxon>
    </lineage>
</organism>
<sequence>MKLDIEKLEKAFAPVGDDRVKMIEKLKPEYAAIFPSFNQGQEMKEKSSVPEPVSEQTVGKVLALEKMKERYQSPEYIPVTFDMETQMVAESSNLYIANLPKEPQESKDFIRCISLDKTKVSISEDGKRLQAYLKRSETSEVREIDLEGKELRKYSKKNEDIAAECLKYQRSRGKERRPVPEEILRHKPDVNLKKR</sequence>
<evidence type="ECO:0000313" key="2">
    <source>
        <dbReference type="EMBL" id="MBC8562226.1"/>
    </source>
</evidence>